<dbReference type="Pfam" id="PF00448">
    <property type="entry name" value="SRP54"/>
    <property type="match status" value="1"/>
</dbReference>
<dbReference type="GO" id="GO:0005525">
    <property type="term" value="F:GTP binding"/>
    <property type="evidence" value="ECO:0007669"/>
    <property type="project" value="UniProtKB-KW"/>
</dbReference>
<evidence type="ECO:0000256" key="1">
    <source>
        <dbReference type="ARBA" id="ARBA00022741"/>
    </source>
</evidence>
<protein>
    <recommendedName>
        <fullName evidence="3">SRP54-type proteins GTP-binding domain-containing protein</fullName>
    </recommendedName>
</protein>
<reference evidence="5" key="1">
    <citation type="submission" date="2017-09" db="EMBL/GenBank/DDBJ databases">
        <title>Depth-based differentiation of microbial function through sediment-hosted aquifers and enrichment of novel symbionts in the deep terrestrial subsurface.</title>
        <authorList>
            <person name="Probst A.J."/>
            <person name="Ladd B."/>
            <person name="Jarett J.K."/>
            <person name="Geller-Mcgrath D.E."/>
            <person name="Sieber C.M.K."/>
            <person name="Emerson J.B."/>
            <person name="Anantharaman K."/>
            <person name="Thomas B.C."/>
            <person name="Malmstrom R."/>
            <person name="Stieglmeier M."/>
            <person name="Klingl A."/>
            <person name="Woyke T."/>
            <person name="Ryan C.M."/>
            <person name="Banfield J.F."/>
        </authorList>
    </citation>
    <scope>NUCLEOTIDE SEQUENCE [LARGE SCALE GENOMIC DNA]</scope>
</reference>
<accession>A0A2H9QSU4</accession>
<dbReference type="Proteomes" id="UP000228888">
    <property type="component" value="Unassembled WGS sequence"/>
</dbReference>
<keyword evidence="1" id="KW-0547">Nucleotide-binding</keyword>
<sequence>MVSLAYEFKKPILFVGTGQTHTDLEEYDKENILNRILTKEK</sequence>
<name>A0A2H9QSU4_HUBC1</name>
<evidence type="ECO:0000313" key="5">
    <source>
        <dbReference type="Proteomes" id="UP000228888"/>
    </source>
</evidence>
<dbReference type="PROSITE" id="PS00300">
    <property type="entry name" value="SRP54"/>
    <property type="match status" value="1"/>
</dbReference>
<dbReference type="GO" id="GO:0006614">
    <property type="term" value="P:SRP-dependent cotranslational protein targeting to membrane"/>
    <property type="evidence" value="ECO:0007669"/>
    <property type="project" value="InterPro"/>
</dbReference>
<gene>
    <name evidence="4" type="ORF">CO124_00060</name>
</gene>
<dbReference type="AlphaFoldDB" id="A0A2H9QSU4"/>
<keyword evidence="2" id="KW-0342">GTP-binding</keyword>
<organism evidence="4 5">
    <name type="scientific">Huberarchaeum crystalense</name>
    <dbReference type="NCBI Taxonomy" id="2014257"/>
    <lineage>
        <taxon>Archaea</taxon>
        <taxon>Candidatus Huberarchaeota</taxon>
        <taxon>Candidatus Huberarchaeia</taxon>
        <taxon>Candidatus Huberarchaeales</taxon>
        <taxon>Candidatus Huberarchaeaceae</taxon>
        <taxon>Candidatus Huberarchaeum</taxon>
    </lineage>
</organism>
<proteinExistence type="predicted"/>
<feature type="domain" description="SRP54-type proteins GTP-binding" evidence="3">
    <location>
        <begin position="11"/>
        <end position="24"/>
    </location>
</feature>
<evidence type="ECO:0000313" key="4">
    <source>
        <dbReference type="EMBL" id="PJB04490.1"/>
    </source>
</evidence>
<evidence type="ECO:0000259" key="3">
    <source>
        <dbReference type="PROSITE" id="PS00300"/>
    </source>
</evidence>
<dbReference type="EMBL" id="PFUW01000003">
    <property type="protein sequence ID" value="PJB04490.1"/>
    <property type="molecule type" value="Genomic_DNA"/>
</dbReference>
<evidence type="ECO:0000256" key="2">
    <source>
        <dbReference type="ARBA" id="ARBA00023134"/>
    </source>
</evidence>
<dbReference type="InterPro" id="IPR027417">
    <property type="entry name" value="P-loop_NTPase"/>
</dbReference>
<dbReference type="Gene3D" id="3.40.50.300">
    <property type="entry name" value="P-loop containing nucleotide triphosphate hydrolases"/>
    <property type="match status" value="1"/>
</dbReference>
<comment type="caution">
    <text evidence="4">The sequence shown here is derived from an EMBL/GenBank/DDBJ whole genome shotgun (WGS) entry which is preliminary data.</text>
</comment>
<dbReference type="InterPro" id="IPR000897">
    <property type="entry name" value="SRP54_GTPase_dom"/>
</dbReference>